<reference evidence="2" key="1">
    <citation type="journal article" date="2010" name="Science">
        <title>Signatures of adaptation to obligate biotrophy in the Hyaloperonospora arabidopsidis genome.</title>
        <authorList>
            <person name="Baxter L."/>
            <person name="Tripathy S."/>
            <person name="Ishaque N."/>
            <person name="Boot N."/>
            <person name="Cabral A."/>
            <person name="Kemen E."/>
            <person name="Thines M."/>
            <person name="Ah-Fong A."/>
            <person name="Anderson R."/>
            <person name="Badejoko W."/>
            <person name="Bittner-Eddy P."/>
            <person name="Boore J.L."/>
            <person name="Chibucos M.C."/>
            <person name="Coates M."/>
            <person name="Dehal P."/>
            <person name="Delehaunty K."/>
            <person name="Dong S."/>
            <person name="Downton P."/>
            <person name="Dumas B."/>
            <person name="Fabro G."/>
            <person name="Fronick C."/>
            <person name="Fuerstenberg S.I."/>
            <person name="Fulton L."/>
            <person name="Gaulin E."/>
            <person name="Govers F."/>
            <person name="Hughes L."/>
            <person name="Humphray S."/>
            <person name="Jiang R.H."/>
            <person name="Judelson H."/>
            <person name="Kamoun S."/>
            <person name="Kyung K."/>
            <person name="Meijer H."/>
            <person name="Minx P."/>
            <person name="Morris P."/>
            <person name="Nelson J."/>
            <person name="Phuntumart V."/>
            <person name="Qutob D."/>
            <person name="Rehmany A."/>
            <person name="Rougon-Cardoso A."/>
            <person name="Ryden P."/>
            <person name="Torto-Alalibo T."/>
            <person name="Studholme D."/>
            <person name="Wang Y."/>
            <person name="Win J."/>
            <person name="Wood J."/>
            <person name="Clifton S.W."/>
            <person name="Rogers J."/>
            <person name="Van den Ackerveken G."/>
            <person name="Jones J.D."/>
            <person name="McDowell J.M."/>
            <person name="Beynon J."/>
            <person name="Tyler B.M."/>
        </authorList>
    </citation>
    <scope>NUCLEOTIDE SEQUENCE [LARGE SCALE GENOMIC DNA]</scope>
    <source>
        <strain evidence="2">Emoy2</strain>
    </source>
</reference>
<dbReference type="AlphaFoldDB" id="M4BPC2"/>
<dbReference type="EMBL" id="JH598500">
    <property type="status" value="NOT_ANNOTATED_CDS"/>
    <property type="molecule type" value="Genomic_DNA"/>
</dbReference>
<protein>
    <submittedName>
        <fullName evidence="1">Uncharacterized protein</fullName>
    </submittedName>
</protein>
<accession>M4BPC2</accession>
<dbReference type="HOGENOM" id="CLU_2745486_0_0_1"/>
<dbReference type="InParanoid" id="M4BPC2"/>
<proteinExistence type="predicted"/>
<evidence type="ECO:0000313" key="2">
    <source>
        <dbReference type="Proteomes" id="UP000011713"/>
    </source>
</evidence>
<dbReference type="VEuPathDB" id="FungiDB:HpaG808261"/>
<sequence length="71" mass="7749">MGVQGGMNIPCICDIQPQVLSVITGVVDILSHPLMTDWCTIHQSLAILKITMRASLTLILGSRMRLITDNT</sequence>
<reference evidence="1" key="2">
    <citation type="submission" date="2015-06" db="UniProtKB">
        <authorList>
            <consortium name="EnsemblProtists"/>
        </authorList>
    </citation>
    <scope>IDENTIFICATION</scope>
    <source>
        <strain evidence="1">Emoy2</strain>
    </source>
</reference>
<evidence type="ECO:0000313" key="1">
    <source>
        <dbReference type="EnsemblProtists" id="HpaP808261"/>
    </source>
</evidence>
<dbReference type="Proteomes" id="UP000011713">
    <property type="component" value="Unassembled WGS sequence"/>
</dbReference>
<keyword evidence="2" id="KW-1185">Reference proteome</keyword>
<name>M4BPC2_HYAAE</name>
<organism evidence="1 2">
    <name type="scientific">Hyaloperonospora arabidopsidis (strain Emoy2)</name>
    <name type="common">Downy mildew agent</name>
    <name type="synonym">Peronospora arabidopsidis</name>
    <dbReference type="NCBI Taxonomy" id="559515"/>
    <lineage>
        <taxon>Eukaryota</taxon>
        <taxon>Sar</taxon>
        <taxon>Stramenopiles</taxon>
        <taxon>Oomycota</taxon>
        <taxon>Peronosporomycetes</taxon>
        <taxon>Peronosporales</taxon>
        <taxon>Peronosporaceae</taxon>
        <taxon>Hyaloperonospora</taxon>
    </lineage>
</organism>
<dbReference type="EnsemblProtists" id="HpaT808261">
    <property type="protein sequence ID" value="HpaP808261"/>
    <property type="gene ID" value="HpaG808261"/>
</dbReference>